<proteinExistence type="predicted"/>
<dbReference type="Pfam" id="PF11692">
    <property type="entry name" value="DUF3289"/>
    <property type="match status" value="1"/>
</dbReference>
<organism evidence="1 2">
    <name type="scientific">Serratia rubidaea</name>
    <name type="common">Serratia marinorubra</name>
    <dbReference type="NCBI Taxonomy" id="61652"/>
    <lineage>
        <taxon>Bacteria</taxon>
        <taxon>Pseudomonadati</taxon>
        <taxon>Pseudomonadota</taxon>
        <taxon>Gammaproteobacteria</taxon>
        <taxon>Enterobacterales</taxon>
        <taxon>Yersiniaceae</taxon>
        <taxon>Serratia</taxon>
    </lineage>
</organism>
<dbReference type="EMBL" id="LR590463">
    <property type="protein sequence ID" value="VTP66749.1"/>
    <property type="molecule type" value="Genomic_DNA"/>
</dbReference>
<evidence type="ECO:0000313" key="1">
    <source>
        <dbReference type="EMBL" id="VTP66749.1"/>
    </source>
</evidence>
<gene>
    <name evidence="1" type="ORF">NCTC12971_04758</name>
</gene>
<dbReference type="AlphaFoldDB" id="A0A4U9HW11"/>
<dbReference type="InterPro" id="IPR017483">
    <property type="entry name" value="CHP03034"/>
</dbReference>
<protein>
    <submittedName>
        <fullName evidence="1">Protein of uncharacterized function (DUF3289)</fullName>
    </submittedName>
</protein>
<reference evidence="1 2" key="1">
    <citation type="submission" date="2019-05" db="EMBL/GenBank/DDBJ databases">
        <authorList>
            <consortium name="Pathogen Informatics"/>
        </authorList>
    </citation>
    <scope>NUCLEOTIDE SEQUENCE [LARGE SCALE GENOMIC DNA]</scope>
    <source>
        <strain evidence="1 2">NCTC12971</strain>
    </source>
</reference>
<evidence type="ECO:0000313" key="2">
    <source>
        <dbReference type="Proteomes" id="UP000307968"/>
    </source>
</evidence>
<dbReference type="Proteomes" id="UP000307968">
    <property type="component" value="Chromosome"/>
</dbReference>
<sequence length="62" mass="7136">MTALTFPCTVFETQKRMDDYGAADMRSGDLTSGQLKTQFRLTDVSTRVAPYTLRRIFLMIRL</sequence>
<accession>A0A4U9HW11</accession>
<name>A0A4U9HW11_SERRU</name>